<proteinExistence type="predicted"/>
<reference evidence="1 2" key="1">
    <citation type="submission" date="2022-06" db="EMBL/GenBank/DDBJ databases">
        <title>Dynamics of rice microbiomes reveals core vertical transmitted seed endophytes.</title>
        <authorList>
            <person name="Liao K."/>
            <person name="Zhang X."/>
        </authorList>
    </citation>
    <scope>NUCLEOTIDE SEQUENCE [LARGE SCALE GENOMIC DNA]</scope>
    <source>
        <strain evidence="1 2">YT10-10-1</strain>
    </source>
</reference>
<protein>
    <submittedName>
        <fullName evidence="1">Uncharacterized protein</fullName>
    </submittedName>
</protein>
<comment type="caution">
    <text evidence="1">The sequence shown here is derived from an EMBL/GenBank/DDBJ whole genome shotgun (WGS) entry which is preliminary data.</text>
</comment>
<dbReference type="EMBL" id="JANFWR010000009">
    <property type="protein sequence ID" value="MCW0399109.1"/>
    <property type="molecule type" value="Genomic_DNA"/>
</dbReference>
<organism evidence="1 2">
    <name type="scientific">Xanthomonas sacchari</name>
    <dbReference type="NCBI Taxonomy" id="56458"/>
    <lineage>
        <taxon>Bacteria</taxon>
        <taxon>Pseudomonadati</taxon>
        <taxon>Pseudomonadota</taxon>
        <taxon>Gammaproteobacteria</taxon>
        <taxon>Lysobacterales</taxon>
        <taxon>Lysobacteraceae</taxon>
        <taxon>Xanthomonas</taxon>
    </lineage>
</organism>
<accession>A0ABT3DVX7</accession>
<keyword evidence="2" id="KW-1185">Reference proteome</keyword>
<evidence type="ECO:0000313" key="2">
    <source>
        <dbReference type="Proteomes" id="UP001320843"/>
    </source>
</evidence>
<dbReference type="Proteomes" id="UP001320843">
    <property type="component" value="Unassembled WGS sequence"/>
</dbReference>
<sequence>MKGLFLGLLFLWFCPKAFALGYLESDTYNRYVGWACRSGDENPVGIHIYASNVIIGGGNAPNPREFAVGQACGTSTSNHGFDISVDVPAHLQDGSVRSVTVYAIYADGTSAPLDNMPVQIRFNALPGRQRPSSVGDIVGRDLAYSWAEINYFGHIGIWDGSRVIEAVGTSSMSDTIKLTPWESFSGGQGNWPPLTPVTKDFAQTYCSDTMCANNGSTAFYPWIYPQKTKTGPEREIAARRAYLSYLIGASYTRLATYTPTRQGTGRFATELCNPLSQSSCRPPLYETKPQRGEYRCETFVFHSWAASAMGTGYGTVGQMLYWEGDRKKAQQWDAQMNYIISPARVRYPRAVYESFGRWN</sequence>
<evidence type="ECO:0000313" key="1">
    <source>
        <dbReference type="EMBL" id="MCW0399109.1"/>
    </source>
</evidence>
<name>A0ABT3DVX7_9XANT</name>
<gene>
    <name evidence="1" type="ORF">NB700_001665</name>
</gene>